<dbReference type="InterPro" id="IPR011989">
    <property type="entry name" value="ARM-like"/>
</dbReference>
<comment type="caution">
    <text evidence="9">The sequence shown here is derived from an EMBL/GenBank/DDBJ whole genome shotgun (WGS) entry which is preliminary data.</text>
</comment>
<dbReference type="Pfam" id="PF18808">
    <property type="entry name" value="Importin_rep_4"/>
    <property type="match status" value="1"/>
</dbReference>
<evidence type="ECO:0000256" key="2">
    <source>
        <dbReference type="ARBA" id="ARBA00004496"/>
    </source>
</evidence>
<keyword evidence="4" id="KW-0963">Cytoplasm</keyword>
<evidence type="ECO:0000259" key="8">
    <source>
        <dbReference type="Pfam" id="PF25780"/>
    </source>
</evidence>
<comment type="subcellular location">
    <subcellularLocation>
        <location evidence="2">Cytoplasm</location>
    </subcellularLocation>
    <subcellularLocation>
        <location evidence="1">Nucleus</location>
    </subcellularLocation>
</comment>
<proteinExistence type="predicted"/>
<sequence>MSSADLILQLLNNDNNVRREAEAAYTRLKTEQPVQLTSTLLSLSCVQSNPTEPTTRAFAPVLLRRVLETEGISHLEIAYRETLKAQLLAALGAEPLAHIRRKLGHAIAELARLEASWPELLPAVVALAQHPDTAMQITSLDVLGTLSEYMGPTLRLHHDQFFNLFSTFIGRPASPRLDLRVAAAKAMVAYIVVLESAQAMQPFTQLLLPLLQVAEELLQSSDELSAREVLSALLVLSEAHPAFLQLHLDAICGAMLQLARQRTFEPETRELALEILLSLSTKASSAGRSAKPLLESLVPTVLELMTELDDAGVAHWTTLFDDSPDADDDDARMSDTGASALLRLTNDVGGKAMLPIALPMLSQAMQAGEWQKRHAALYALGLMGEGANAQLYKELPALVSAVLHALSDGHPRVRYAALFCLGQWTEDFGQVDKGKNFQAKFHSAVLPQLIPMIAGRESVLRTRALAANVVCTFCHPEHCKAAHVTPVLDPLLSALFETLGSTPREVQEQAITAVACVATVVGDAFVQYYNVFMPVAKQVLLHAHGKQFALLRGKAMESVALIGQAVGKDAFLADARGIMDMLLRHHELHMKEDAVSVEAQYLSQACVRIGSVLKEDFVPYLPVLVPRLLAQALTPPDIVILDVHENELEDDDEDLGEGIEQVVVDVRGQGKKKVQIQTSSLDEKLMGVNMLYQCAMDLQGAFVPYISEVLAALLPLLRFEYMESVRLVSGFTLSKLVHAAVDGSEPASDLPQSVFSQAFGPLLQALDDEKELECLAGLTEAVALMLQECKEAADAGYRVGVPVQDLPTVIDKLLAAAHASVKRRMAREYGSADADDAEEDADEDEEDAILQNLVDAMGWCIKQHKAAVVPLFLGQLLPAITPYLAPSFPAVVRAHFICTLDDVLEHCGADPLLPTLLPHLWNGLEDSHPNVIRASAYGAGVCAQFGGAAFDAHCVATLQRVWRCIQALEHDPVDTDQAAARDNCVSAVGKFCQFRAGLVDAPTLLRLWLQCLPLQSDALEAQVVHAELVAMVELRNMDLLGTDYVHLGAVLQKFAAILALNMDEDAEPVLDEDTEERLAAVLQSLQTTVPGHIVQAAWGSLSPQEQQVFAML</sequence>
<keyword evidence="3" id="KW-0813">Transport</keyword>
<dbReference type="GO" id="GO:0005634">
    <property type="term" value="C:nucleus"/>
    <property type="evidence" value="ECO:0007669"/>
    <property type="project" value="UniProtKB-SubCell"/>
</dbReference>
<keyword evidence="7" id="KW-0539">Nucleus</keyword>
<dbReference type="OrthoDB" id="543373at2759"/>
<dbReference type="InterPro" id="IPR041389">
    <property type="entry name" value="Importin_rep_6"/>
</dbReference>
<dbReference type="PANTHER" id="PTHR10527">
    <property type="entry name" value="IMPORTIN BETA"/>
    <property type="match status" value="1"/>
</dbReference>
<organism evidence="9 10">
    <name type="scientific">Achlya hypogyna</name>
    <name type="common">Oomycete</name>
    <name type="synonym">Protoachlya hypogyna</name>
    <dbReference type="NCBI Taxonomy" id="1202772"/>
    <lineage>
        <taxon>Eukaryota</taxon>
        <taxon>Sar</taxon>
        <taxon>Stramenopiles</taxon>
        <taxon>Oomycota</taxon>
        <taxon>Saprolegniomycetes</taxon>
        <taxon>Saprolegniales</taxon>
        <taxon>Achlyaceae</taxon>
        <taxon>Achlya</taxon>
    </lineage>
</organism>
<protein>
    <submittedName>
        <fullName evidence="9">Importin-like protein</fullName>
    </submittedName>
</protein>
<accession>A0A1V9YGF0</accession>
<evidence type="ECO:0000256" key="7">
    <source>
        <dbReference type="ARBA" id="ARBA00023242"/>
    </source>
</evidence>
<dbReference type="InterPro" id="IPR040122">
    <property type="entry name" value="Importin_beta"/>
</dbReference>
<gene>
    <name evidence="9" type="ORF">ACHHYP_12783</name>
</gene>
<dbReference type="Pfam" id="PF25780">
    <property type="entry name" value="TPR_IPO5"/>
    <property type="match status" value="1"/>
</dbReference>
<dbReference type="InterPro" id="IPR016024">
    <property type="entry name" value="ARM-type_fold"/>
</dbReference>
<dbReference type="GO" id="GO:0006606">
    <property type="term" value="P:protein import into nucleus"/>
    <property type="evidence" value="ECO:0007669"/>
    <property type="project" value="InterPro"/>
</dbReference>
<evidence type="ECO:0000256" key="6">
    <source>
        <dbReference type="ARBA" id="ARBA00022927"/>
    </source>
</evidence>
<dbReference type="SUPFAM" id="SSF48371">
    <property type="entry name" value="ARM repeat"/>
    <property type="match status" value="2"/>
</dbReference>
<evidence type="ECO:0000256" key="4">
    <source>
        <dbReference type="ARBA" id="ARBA00022490"/>
    </source>
</evidence>
<evidence type="ECO:0000256" key="3">
    <source>
        <dbReference type="ARBA" id="ARBA00022448"/>
    </source>
</evidence>
<evidence type="ECO:0000256" key="5">
    <source>
        <dbReference type="ARBA" id="ARBA00022737"/>
    </source>
</evidence>
<dbReference type="InterPro" id="IPR057672">
    <property type="entry name" value="TPR_IPO4/5"/>
</dbReference>
<keyword evidence="6" id="KW-0653">Protein transport</keyword>
<name>A0A1V9YGF0_ACHHY</name>
<keyword evidence="10" id="KW-1185">Reference proteome</keyword>
<dbReference type="EMBL" id="JNBR01001833">
    <property type="protein sequence ID" value="OQR84814.1"/>
    <property type="molecule type" value="Genomic_DNA"/>
</dbReference>
<dbReference type="GO" id="GO:0005737">
    <property type="term" value="C:cytoplasm"/>
    <property type="evidence" value="ECO:0007669"/>
    <property type="project" value="UniProtKB-SubCell"/>
</dbReference>
<dbReference type="Pfam" id="PF18829">
    <property type="entry name" value="Importin_rep_6"/>
    <property type="match status" value="1"/>
</dbReference>
<reference evidence="9 10" key="1">
    <citation type="journal article" date="2014" name="Genome Biol. Evol.">
        <title>The secreted proteins of Achlya hypogyna and Thraustotheca clavata identify the ancestral oomycete secretome and reveal gene acquisitions by horizontal gene transfer.</title>
        <authorList>
            <person name="Misner I."/>
            <person name="Blouin N."/>
            <person name="Leonard G."/>
            <person name="Richards T.A."/>
            <person name="Lane C.E."/>
        </authorList>
    </citation>
    <scope>NUCLEOTIDE SEQUENCE [LARGE SCALE GENOMIC DNA]</scope>
    <source>
        <strain evidence="9 10">ATCC 48635</strain>
    </source>
</reference>
<dbReference type="Pfam" id="PF13513">
    <property type="entry name" value="HEAT_EZ"/>
    <property type="match status" value="1"/>
</dbReference>
<keyword evidence="5" id="KW-0677">Repeat</keyword>
<evidence type="ECO:0000313" key="9">
    <source>
        <dbReference type="EMBL" id="OQR84814.1"/>
    </source>
</evidence>
<dbReference type="Gene3D" id="1.25.10.10">
    <property type="entry name" value="Leucine-rich Repeat Variant"/>
    <property type="match status" value="1"/>
</dbReference>
<dbReference type="AlphaFoldDB" id="A0A1V9YGF0"/>
<evidence type="ECO:0000313" key="10">
    <source>
        <dbReference type="Proteomes" id="UP000243579"/>
    </source>
</evidence>
<dbReference type="STRING" id="1202772.A0A1V9YGF0"/>
<feature type="domain" description="IPO4/5-like TPR repeats" evidence="8">
    <location>
        <begin position="98"/>
        <end position="251"/>
    </location>
</feature>
<dbReference type="InterPro" id="IPR041653">
    <property type="entry name" value="Importin_rep_4"/>
</dbReference>
<dbReference type="Proteomes" id="UP000243579">
    <property type="component" value="Unassembled WGS sequence"/>
</dbReference>
<evidence type="ECO:0000256" key="1">
    <source>
        <dbReference type="ARBA" id="ARBA00004123"/>
    </source>
</evidence>